<dbReference type="PROSITE" id="PS51257">
    <property type="entry name" value="PROKAR_LIPOPROTEIN"/>
    <property type="match status" value="1"/>
</dbReference>
<keyword evidence="2" id="KW-0732">Signal</keyword>
<gene>
    <name evidence="3" type="ORF">H9810_05620</name>
</gene>
<sequence>MKKKPVSLSLCALLLAGCTAAPGAPAPTPTPTATPAATASPAPTANPDNTPERFWELAAHDQYLAGVITDCRFTDYPGASWIAFTADDGQTYRVEGALGKEHEGLLPFHSVSSYSGKESDECQPGWQVLVYYEDTLTAGQTTITRPKDIFLFFPEDTAGPEEQLFTTEYELGVLRKNFDGIQGKTVFTPDEAMQRVAAYLGLQAEAQSPSPGVTQYTDGSHTLDFRCLWYNPYYQLDREQAARANADLSGWAAKLDDPDFPGEQALTTPYVEYEVLDRQSDGQSTPYYVSITGEVSTTPTTVTPTPAILSEEEEKAQFLNFWEDAQFFYLVSSPPKEPAEDPRYDYYRVVSNYLEHHAERLGETILYDTDGAPCFPYEDFLGTAQAIFGPDTDYTAYIPNEPGPEGTARAAWGYGATYVQAELDENSFVLDDDTITIQALQQWVEPGYSEDLGALTYTFAVQPENEYCRYRLLSVEEVS</sequence>
<evidence type="ECO:0000256" key="2">
    <source>
        <dbReference type="SAM" id="SignalP"/>
    </source>
</evidence>
<comment type="caution">
    <text evidence="3">The sequence shown here is derived from an EMBL/GenBank/DDBJ whole genome shotgun (WGS) entry which is preliminary data.</text>
</comment>
<feature type="signal peptide" evidence="2">
    <location>
        <begin position="1"/>
        <end position="23"/>
    </location>
</feature>
<evidence type="ECO:0000313" key="3">
    <source>
        <dbReference type="EMBL" id="HIZ48179.1"/>
    </source>
</evidence>
<accession>A0A9D2F279</accession>
<feature type="region of interest" description="Disordered" evidence="1">
    <location>
        <begin position="25"/>
        <end position="51"/>
    </location>
</feature>
<evidence type="ECO:0008006" key="5">
    <source>
        <dbReference type="Google" id="ProtNLM"/>
    </source>
</evidence>
<reference evidence="3" key="2">
    <citation type="submission" date="2021-04" db="EMBL/GenBank/DDBJ databases">
        <authorList>
            <person name="Gilroy R."/>
        </authorList>
    </citation>
    <scope>NUCLEOTIDE SEQUENCE</scope>
    <source>
        <strain evidence="3">3436</strain>
    </source>
</reference>
<organism evidence="3 4">
    <name type="scientific">Candidatus Gemmiger excrementavium</name>
    <dbReference type="NCBI Taxonomy" id="2838608"/>
    <lineage>
        <taxon>Bacteria</taxon>
        <taxon>Bacillati</taxon>
        <taxon>Bacillota</taxon>
        <taxon>Clostridia</taxon>
        <taxon>Eubacteriales</taxon>
        <taxon>Gemmiger</taxon>
    </lineage>
</organism>
<dbReference type="Proteomes" id="UP000824031">
    <property type="component" value="Unassembled WGS sequence"/>
</dbReference>
<feature type="chain" id="PRO_5038756294" description="Lipoprotein" evidence="2">
    <location>
        <begin position="24"/>
        <end position="479"/>
    </location>
</feature>
<protein>
    <recommendedName>
        <fullName evidence="5">Lipoprotein</fullName>
    </recommendedName>
</protein>
<dbReference type="EMBL" id="DXBO01000082">
    <property type="protein sequence ID" value="HIZ48179.1"/>
    <property type="molecule type" value="Genomic_DNA"/>
</dbReference>
<dbReference type="AlphaFoldDB" id="A0A9D2F279"/>
<evidence type="ECO:0000313" key="4">
    <source>
        <dbReference type="Proteomes" id="UP000824031"/>
    </source>
</evidence>
<reference evidence="3" key="1">
    <citation type="journal article" date="2021" name="PeerJ">
        <title>Extensive microbial diversity within the chicken gut microbiome revealed by metagenomics and culture.</title>
        <authorList>
            <person name="Gilroy R."/>
            <person name="Ravi A."/>
            <person name="Getino M."/>
            <person name="Pursley I."/>
            <person name="Horton D.L."/>
            <person name="Alikhan N.F."/>
            <person name="Baker D."/>
            <person name="Gharbi K."/>
            <person name="Hall N."/>
            <person name="Watson M."/>
            <person name="Adriaenssens E.M."/>
            <person name="Foster-Nyarko E."/>
            <person name="Jarju S."/>
            <person name="Secka A."/>
            <person name="Antonio M."/>
            <person name="Oren A."/>
            <person name="Chaudhuri R.R."/>
            <person name="La Ragione R."/>
            <person name="Hildebrand F."/>
            <person name="Pallen M.J."/>
        </authorList>
    </citation>
    <scope>NUCLEOTIDE SEQUENCE</scope>
    <source>
        <strain evidence="3">3436</strain>
    </source>
</reference>
<name>A0A9D2F279_9FIRM</name>
<proteinExistence type="predicted"/>
<evidence type="ECO:0000256" key="1">
    <source>
        <dbReference type="SAM" id="MobiDB-lite"/>
    </source>
</evidence>
<feature type="compositionally biased region" description="Low complexity" evidence="1">
    <location>
        <begin position="33"/>
        <end position="45"/>
    </location>
</feature>